<dbReference type="EMBL" id="BARV01015594">
    <property type="protein sequence ID" value="GAI31818.1"/>
    <property type="molecule type" value="Genomic_DNA"/>
</dbReference>
<name>X1MKK4_9ZZZZ</name>
<sequence length="89" mass="10413">MDAIPKDYPIEYHIDQEVSVLPIINFYSGMCYEVLEKYDDAQIEYNKLETTISKDEFPFIYLALAQLEFLLMNSNEASIYFDDIAILGR</sequence>
<reference evidence="1" key="1">
    <citation type="journal article" date="2014" name="Front. Microbiol.">
        <title>High frequency of phylogenetically diverse reductive dehalogenase-homologous genes in deep subseafloor sedimentary metagenomes.</title>
        <authorList>
            <person name="Kawai M."/>
            <person name="Futagami T."/>
            <person name="Toyoda A."/>
            <person name="Takaki Y."/>
            <person name="Nishi S."/>
            <person name="Hori S."/>
            <person name="Arai W."/>
            <person name="Tsubouchi T."/>
            <person name="Morono Y."/>
            <person name="Uchiyama I."/>
            <person name="Ito T."/>
            <person name="Fujiyama A."/>
            <person name="Inagaki F."/>
            <person name="Takami H."/>
        </authorList>
    </citation>
    <scope>NUCLEOTIDE SEQUENCE</scope>
    <source>
        <strain evidence="1">Expedition CK06-06</strain>
    </source>
</reference>
<protein>
    <recommendedName>
        <fullName evidence="2">Tetratricopeptide repeat protein</fullName>
    </recommendedName>
</protein>
<evidence type="ECO:0008006" key="2">
    <source>
        <dbReference type="Google" id="ProtNLM"/>
    </source>
</evidence>
<accession>X1MKK4</accession>
<dbReference type="AlphaFoldDB" id="X1MKK4"/>
<evidence type="ECO:0000313" key="1">
    <source>
        <dbReference type="EMBL" id="GAI31818.1"/>
    </source>
</evidence>
<organism evidence="1">
    <name type="scientific">marine sediment metagenome</name>
    <dbReference type="NCBI Taxonomy" id="412755"/>
    <lineage>
        <taxon>unclassified sequences</taxon>
        <taxon>metagenomes</taxon>
        <taxon>ecological metagenomes</taxon>
    </lineage>
</organism>
<gene>
    <name evidence="1" type="ORF">S06H3_26930</name>
</gene>
<feature type="non-terminal residue" evidence="1">
    <location>
        <position position="89"/>
    </location>
</feature>
<comment type="caution">
    <text evidence="1">The sequence shown here is derived from an EMBL/GenBank/DDBJ whole genome shotgun (WGS) entry which is preliminary data.</text>
</comment>
<proteinExistence type="predicted"/>